<proteinExistence type="predicted"/>
<evidence type="ECO:0000313" key="2">
    <source>
        <dbReference type="Proteomes" id="UP000887575"/>
    </source>
</evidence>
<dbReference type="Proteomes" id="UP000887575">
    <property type="component" value="Unassembled WGS sequence"/>
</dbReference>
<reference evidence="3" key="1">
    <citation type="submission" date="2024-02" db="UniProtKB">
        <authorList>
            <consortium name="WormBaseParasite"/>
        </authorList>
    </citation>
    <scope>IDENTIFICATION</scope>
</reference>
<dbReference type="SUPFAM" id="SSF90112">
    <property type="entry name" value="Neurotransmitter-gated ion-channel transmembrane pore"/>
    <property type="match status" value="1"/>
</dbReference>
<keyword evidence="1" id="KW-1133">Transmembrane helix</keyword>
<keyword evidence="1" id="KW-0812">Transmembrane</keyword>
<keyword evidence="1" id="KW-0472">Membrane</keyword>
<keyword evidence="2" id="KW-1185">Reference proteome</keyword>
<dbReference type="WBParaSite" id="MBELARI_LOCUS11208">
    <property type="protein sequence ID" value="MBELARI_LOCUS11208"/>
    <property type="gene ID" value="MBELARI_LOCUS11208"/>
</dbReference>
<dbReference type="GO" id="GO:0016020">
    <property type="term" value="C:membrane"/>
    <property type="evidence" value="ECO:0007669"/>
    <property type="project" value="InterPro"/>
</dbReference>
<sequence length="89" mass="10302">MPKTNALPLLGDFILAEIFVTAIGVLFSVLILSLHNRALTRGWNVPQWVRWILHFPKVRRRKRLRRIPVEAPEEPPAYELHNSVAKTLI</sequence>
<protein>
    <submittedName>
        <fullName evidence="3">Uncharacterized protein</fullName>
    </submittedName>
</protein>
<feature type="transmembrane region" description="Helical" evidence="1">
    <location>
        <begin position="13"/>
        <end position="34"/>
    </location>
</feature>
<evidence type="ECO:0000313" key="3">
    <source>
        <dbReference type="WBParaSite" id="MBELARI_LOCUS11208"/>
    </source>
</evidence>
<dbReference type="GO" id="GO:0006811">
    <property type="term" value="P:monoatomic ion transport"/>
    <property type="evidence" value="ECO:0007669"/>
    <property type="project" value="InterPro"/>
</dbReference>
<dbReference type="AlphaFoldDB" id="A0AAF3EB91"/>
<dbReference type="InterPro" id="IPR036719">
    <property type="entry name" value="Neuro-gated_channel_TM_sf"/>
</dbReference>
<dbReference type="InterPro" id="IPR038050">
    <property type="entry name" value="Neuro_actylchol_rec"/>
</dbReference>
<evidence type="ECO:0000256" key="1">
    <source>
        <dbReference type="SAM" id="Phobius"/>
    </source>
</evidence>
<accession>A0AAF3EB91</accession>
<name>A0AAF3EB91_9BILA</name>
<organism evidence="2 3">
    <name type="scientific">Mesorhabditis belari</name>
    <dbReference type="NCBI Taxonomy" id="2138241"/>
    <lineage>
        <taxon>Eukaryota</taxon>
        <taxon>Metazoa</taxon>
        <taxon>Ecdysozoa</taxon>
        <taxon>Nematoda</taxon>
        <taxon>Chromadorea</taxon>
        <taxon>Rhabditida</taxon>
        <taxon>Rhabditina</taxon>
        <taxon>Rhabditomorpha</taxon>
        <taxon>Rhabditoidea</taxon>
        <taxon>Rhabditidae</taxon>
        <taxon>Mesorhabditinae</taxon>
        <taxon>Mesorhabditis</taxon>
    </lineage>
</organism>
<dbReference type="Gene3D" id="1.20.58.390">
    <property type="entry name" value="Neurotransmitter-gated ion-channel transmembrane domain"/>
    <property type="match status" value="1"/>
</dbReference>